<keyword evidence="4 12" id="KW-0436">Ligase</keyword>
<comment type="catalytic activity">
    <reaction evidence="10">
        <text>tRNA(Ile) + L-isoleucine + ATP = L-isoleucyl-tRNA(Ile) + AMP + diphosphate</text>
        <dbReference type="Rhea" id="RHEA:11060"/>
        <dbReference type="Rhea" id="RHEA-COMP:9666"/>
        <dbReference type="Rhea" id="RHEA-COMP:9695"/>
        <dbReference type="ChEBI" id="CHEBI:30616"/>
        <dbReference type="ChEBI" id="CHEBI:33019"/>
        <dbReference type="ChEBI" id="CHEBI:58045"/>
        <dbReference type="ChEBI" id="CHEBI:78442"/>
        <dbReference type="ChEBI" id="CHEBI:78528"/>
        <dbReference type="ChEBI" id="CHEBI:456215"/>
        <dbReference type="EC" id="6.1.1.5"/>
    </reaction>
</comment>
<protein>
    <recommendedName>
        <fullName evidence="11">Isoleucine--tRNA ligase, mitochondrial</fullName>
        <ecNumber evidence="3">6.1.1.5</ecNumber>
    </recommendedName>
    <alternativeName>
        <fullName evidence="9">Isoleucyl-tRNA synthetase</fullName>
    </alternativeName>
</protein>
<organism evidence="15 16">
    <name type="scientific">Apiospora kogelbergensis</name>
    <dbReference type="NCBI Taxonomy" id="1337665"/>
    <lineage>
        <taxon>Eukaryota</taxon>
        <taxon>Fungi</taxon>
        <taxon>Dikarya</taxon>
        <taxon>Ascomycota</taxon>
        <taxon>Pezizomycotina</taxon>
        <taxon>Sordariomycetes</taxon>
        <taxon>Xylariomycetidae</taxon>
        <taxon>Amphisphaeriales</taxon>
        <taxon>Apiosporaceae</taxon>
        <taxon>Apiospora</taxon>
    </lineage>
</organism>
<evidence type="ECO:0000259" key="13">
    <source>
        <dbReference type="Pfam" id="PF00133"/>
    </source>
</evidence>
<comment type="subcellular location">
    <subcellularLocation>
        <location evidence="1">Mitochondrion</location>
    </subcellularLocation>
</comment>
<dbReference type="InterPro" id="IPR014729">
    <property type="entry name" value="Rossmann-like_a/b/a_fold"/>
</dbReference>
<evidence type="ECO:0000256" key="3">
    <source>
        <dbReference type="ARBA" id="ARBA00013165"/>
    </source>
</evidence>
<evidence type="ECO:0000256" key="6">
    <source>
        <dbReference type="ARBA" id="ARBA00022840"/>
    </source>
</evidence>
<evidence type="ECO:0000313" key="16">
    <source>
        <dbReference type="Proteomes" id="UP001392437"/>
    </source>
</evidence>
<dbReference type="InterPro" id="IPR002300">
    <property type="entry name" value="aa-tRNA-synth_Ia"/>
</dbReference>
<dbReference type="AlphaFoldDB" id="A0AAW0RD91"/>
<evidence type="ECO:0000259" key="14">
    <source>
        <dbReference type="Pfam" id="PF08264"/>
    </source>
</evidence>
<keyword evidence="16" id="KW-1185">Reference proteome</keyword>
<dbReference type="Pfam" id="PF00133">
    <property type="entry name" value="tRNA-synt_1"/>
    <property type="match status" value="1"/>
</dbReference>
<dbReference type="InterPro" id="IPR001412">
    <property type="entry name" value="aa-tRNA-synth_I_CS"/>
</dbReference>
<dbReference type="Gene3D" id="1.10.730.20">
    <property type="match status" value="1"/>
</dbReference>
<dbReference type="InterPro" id="IPR033708">
    <property type="entry name" value="Anticodon_Ile_BEm"/>
</dbReference>
<sequence length="954" mass="106761">MSKKWSATLRLPKSTFPPRPLPQFTEQYIKRSTDDYYEWQKSNRPSDDQFILHDGPPYANGDLHVGHALNKILKDMILRVQIQQGRQVDYVPGWDCHGLPIEMKAIEKSEGKHLSPIETRKVARNLATNTVIKQMKSFRSYGVMGDWNRRWTTMDVAYEIRQLRLFQKMVKKGLIYRRYKPVYWSPSSKSALAEAELEYKEDHVSNAAWVRFPIDESWRTHSSLASLAESVSPTTRLYAVIWTTTPWTLPANQAIAVHDDLEYVVVENEGVAYIVASSRVEAFLAKIPGNPSSVAIQGSQLNGLKYTNPAQGKSGKPQPIIHADFVSADSGTGLVHLAPGHGFDDYEVCRGLGLPITAPINHEGVFTQEAYPDDPSKLTTAPSVIEGASQAVIDLLGQDVLASESHRHKYPYDWRTKRPVVIRATEQWFADVGSIKDEALAALEKVRFVPDSGKNRLSSFIKGRSEWCISRQRAWGVPIPALYDSNGAAIVSDEIVGHIINVIQERGINAWYVDELDDPAWVPTELHGRGYRRGTDTMDVWFDSGSSWSMLPGQADVYLEGSDQHRGWFQSSLLTRIAAGAVENSDFLKGAPFKQLITHGFTLDKEGKKMSKSLGNVMEPHQVMDGSLLPPMKVKGKGGRRSDALGADALRLWAASSDYTRDVVISVPVLSAVHTALLRYRSIVKMLLGSMHEWARLAPLSVTDHIAIVQLQDTMGEVEIAFKNHEFYKGFNAINRWVSNDFSAFYLEALKDRLYCGDGGGVLEPILYGFLRMLAPMTPSLVEEAWDHRPDWLKKDAAALHPLRQHYNEPLVKSNRLYLDLDVVRNDIPVLMAVHAAVKAGLERARNDKVLGQSLQSSVILTVPDEATALNAVLDRYALELDAMFVVSSVEINEAIDDEAAWKYEQEFEVDGVKGTVTVLPPRDAKCPRCWKYVAPVEDQLCGRCEVAIKSEVV</sequence>
<dbReference type="SUPFAM" id="SSF47323">
    <property type="entry name" value="Anticodon-binding domain of a subclass of class I aminoacyl-tRNA synthetases"/>
    <property type="match status" value="1"/>
</dbReference>
<dbReference type="CDD" id="cd07960">
    <property type="entry name" value="Anticodon_Ia_Ile_BEm"/>
    <property type="match status" value="1"/>
</dbReference>
<dbReference type="EMBL" id="JAQQWP010000001">
    <property type="protein sequence ID" value="KAK8132910.1"/>
    <property type="molecule type" value="Genomic_DNA"/>
</dbReference>
<dbReference type="GO" id="GO:0002161">
    <property type="term" value="F:aminoacyl-tRNA deacylase activity"/>
    <property type="evidence" value="ECO:0007669"/>
    <property type="project" value="InterPro"/>
</dbReference>
<keyword evidence="7 12" id="KW-0648">Protein biosynthesis</keyword>
<dbReference type="GO" id="GO:0005524">
    <property type="term" value="F:ATP binding"/>
    <property type="evidence" value="ECO:0007669"/>
    <property type="project" value="UniProtKB-KW"/>
</dbReference>
<evidence type="ECO:0000256" key="2">
    <source>
        <dbReference type="ARBA" id="ARBA00005594"/>
    </source>
</evidence>
<evidence type="ECO:0000256" key="1">
    <source>
        <dbReference type="ARBA" id="ARBA00004173"/>
    </source>
</evidence>
<gene>
    <name evidence="15" type="ORF">PG999_001083</name>
</gene>
<feature type="domain" description="Methionyl/Valyl/Leucyl/Isoleucyl-tRNA synthetase anticodon-binding" evidence="14">
    <location>
        <begin position="705"/>
        <end position="804"/>
    </location>
</feature>
<evidence type="ECO:0000256" key="10">
    <source>
        <dbReference type="ARBA" id="ARBA00048359"/>
    </source>
</evidence>
<dbReference type="PANTHER" id="PTHR42765:SF1">
    <property type="entry name" value="ISOLEUCINE--TRNA LIGASE, MITOCHONDRIAL"/>
    <property type="match status" value="1"/>
</dbReference>
<dbReference type="InterPro" id="IPR009008">
    <property type="entry name" value="Val/Leu/Ile-tRNA-synth_edit"/>
</dbReference>
<evidence type="ECO:0000256" key="11">
    <source>
        <dbReference type="ARBA" id="ARBA00068280"/>
    </source>
</evidence>
<dbReference type="Gene3D" id="3.40.50.620">
    <property type="entry name" value="HUPs"/>
    <property type="match status" value="2"/>
</dbReference>
<evidence type="ECO:0000313" key="15">
    <source>
        <dbReference type="EMBL" id="KAK8132910.1"/>
    </source>
</evidence>
<dbReference type="InterPro" id="IPR013155">
    <property type="entry name" value="M/V/L/I-tRNA-synth_anticd-bd"/>
</dbReference>
<dbReference type="InterPro" id="IPR009080">
    <property type="entry name" value="tRNAsynth_Ia_anticodon-bd"/>
</dbReference>
<dbReference type="NCBIfam" id="TIGR00392">
    <property type="entry name" value="ileS"/>
    <property type="match status" value="1"/>
</dbReference>
<dbReference type="GO" id="GO:0032543">
    <property type="term" value="P:mitochondrial translation"/>
    <property type="evidence" value="ECO:0007669"/>
    <property type="project" value="TreeGrafter"/>
</dbReference>
<dbReference type="Gene3D" id="3.90.740.10">
    <property type="entry name" value="Valyl/Leucyl/Isoleucyl-tRNA synthetase, editing domain"/>
    <property type="match status" value="1"/>
</dbReference>
<feature type="domain" description="Aminoacyl-tRNA synthetase class Ia" evidence="13">
    <location>
        <begin position="33"/>
        <end position="665"/>
    </location>
</feature>
<evidence type="ECO:0000256" key="12">
    <source>
        <dbReference type="RuleBase" id="RU363035"/>
    </source>
</evidence>
<dbReference type="SUPFAM" id="SSF52374">
    <property type="entry name" value="Nucleotidylyl transferase"/>
    <property type="match status" value="1"/>
</dbReference>
<dbReference type="GO" id="GO:0000049">
    <property type="term" value="F:tRNA binding"/>
    <property type="evidence" value="ECO:0007669"/>
    <property type="project" value="InterPro"/>
</dbReference>
<dbReference type="PRINTS" id="PR00984">
    <property type="entry name" value="TRNASYNTHILE"/>
</dbReference>
<comment type="similarity">
    <text evidence="2 12">Belongs to the class-I aminoacyl-tRNA synthetase family.</text>
</comment>
<dbReference type="GO" id="GO:0004822">
    <property type="term" value="F:isoleucine-tRNA ligase activity"/>
    <property type="evidence" value="ECO:0007669"/>
    <property type="project" value="UniProtKB-EC"/>
</dbReference>
<keyword evidence="5 12" id="KW-0547">Nucleotide-binding</keyword>
<dbReference type="InterPro" id="IPR002301">
    <property type="entry name" value="Ile-tRNA-ligase"/>
</dbReference>
<comment type="caution">
    <text evidence="15">The sequence shown here is derived from an EMBL/GenBank/DDBJ whole genome shotgun (WGS) entry which is preliminary data.</text>
</comment>
<dbReference type="PROSITE" id="PS00178">
    <property type="entry name" value="AA_TRNA_LIGASE_I"/>
    <property type="match status" value="1"/>
</dbReference>
<dbReference type="Proteomes" id="UP001392437">
    <property type="component" value="Unassembled WGS sequence"/>
</dbReference>
<dbReference type="InterPro" id="IPR050081">
    <property type="entry name" value="Ile-tRNA_ligase"/>
</dbReference>
<dbReference type="Pfam" id="PF08264">
    <property type="entry name" value="Anticodon_1"/>
    <property type="match status" value="1"/>
</dbReference>
<evidence type="ECO:0000256" key="7">
    <source>
        <dbReference type="ARBA" id="ARBA00022917"/>
    </source>
</evidence>
<dbReference type="GO" id="GO:0005739">
    <property type="term" value="C:mitochondrion"/>
    <property type="evidence" value="ECO:0007669"/>
    <property type="project" value="UniProtKB-SubCell"/>
</dbReference>
<evidence type="ECO:0000256" key="5">
    <source>
        <dbReference type="ARBA" id="ARBA00022741"/>
    </source>
</evidence>
<evidence type="ECO:0000256" key="9">
    <source>
        <dbReference type="ARBA" id="ARBA00032665"/>
    </source>
</evidence>
<evidence type="ECO:0000256" key="8">
    <source>
        <dbReference type="ARBA" id="ARBA00023146"/>
    </source>
</evidence>
<dbReference type="EC" id="6.1.1.5" evidence="3"/>
<reference evidence="15 16" key="1">
    <citation type="submission" date="2023-01" db="EMBL/GenBank/DDBJ databases">
        <title>Analysis of 21 Apiospora genomes using comparative genomics revels a genus with tremendous synthesis potential of carbohydrate active enzymes and secondary metabolites.</title>
        <authorList>
            <person name="Sorensen T."/>
        </authorList>
    </citation>
    <scope>NUCLEOTIDE SEQUENCE [LARGE SCALE GENOMIC DNA]</scope>
    <source>
        <strain evidence="15 16">CBS 117206</strain>
    </source>
</reference>
<dbReference type="GO" id="GO:0006428">
    <property type="term" value="P:isoleucyl-tRNA aminoacylation"/>
    <property type="evidence" value="ECO:0007669"/>
    <property type="project" value="InterPro"/>
</dbReference>
<dbReference type="PANTHER" id="PTHR42765">
    <property type="entry name" value="SOLEUCYL-TRNA SYNTHETASE"/>
    <property type="match status" value="1"/>
</dbReference>
<keyword evidence="6 12" id="KW-0067">ATP-binding</keyword>
<dbReference type="SUPFAM" id="SSF50677">
    <property type="entry name" value="ValRS/IleRS/LeuRS editing domain"/>
    <property type="match status" value="1"/>
</dbReference>
<keyword evidence="8 12" id="KW-0030">Aminoacyl-tRNA synthetase</keyword>
<accession>A0AAW0RD91</accession>
<evidence type="ECO:0000256" key="4">
    <source>
        <dbReference type="ARBA" id="ARBA00022598"/>
    </source>
</evidence>
<dbReference type="FunFam" id="3.40.50.620:FF:000111">
    <property type="entry name" value="Mitochondrial isoleucyl-tRNA synthetase"/>
    <property type="match status" value="1"/>
</dbReference>
<proteinExistence type="inferred from homology"/>
<name>A0AAW0RD91_9PEZI</name>